<dbReference type="GO" id="GO:0000160">
    <property type="term" value="P:phosphorelay signal transduction system"/>
    <property type="evidence" value="ECO:0007669"/>
    <property type="project" value="InterPro"/>
</dbReference>
<dbReference type="OrthoDB" id="21225at2759"/>
<name>A0A8H7QSY2_9FUNG</name>
<dbReference type="Pfam" id="PF00072">
    <property type="entry name" value="Response_reg"/>
    <property type="match status" value="1"/>
</dbReference>
<evidence type="ECO:0000259" key="3">
    <source>
        <dbReference type="PROSITE" id="PS50110"/>
    </source>
</evidence>
<dbReference type="CDD" id="cd17546">
    <property type="entry name" value="REC_hyHK_CKI1_RcsC-like"/>
    <property type="match status" value="1"/>
</dbReference>
<dbReference type="PANTHER" id="PTHR43719">
    <property type="entry name" value="TWO-COMPONENT HISTIDINE KINASE"/>
    <property type="match status" value="1"/>
</dbReference>
<gene>
    <name evidence="4" type="ORF">INT47_009480</name>
</gene>
<dbReference type="AlphaFoldDB" id="A0A8H7QSY2"/>
<feature type="modified residue" description="4-aspartylphosphate" evidence="2">
    <location>
        <position position="67"/>
    </location>
</feature>
<reference evidence="4" key="1">
    <citation type="submission" date="2020-12" db="EMBL/GenBank/DDBJ databases">
        <title>Metabolic potential, ecology and presence of endohyphal bacteria is reflected in genomic diversity of Mucoromycotina.</title>
        <authorList>
            <person name="Muszewska A."/>
            <person name="Okrasinska A."/>
            <person name="Steczkiewicz K."/>
            <person name="Drgas O."/>
            <person name="Orlowska M."/>
            <person name="Perlinska-Lenart U."/>
            <person name="Aleksandrzak-Piekarczyk T."/>
            <person name="Szatraj K."/>
            <person name="Zielenkiewicz U."/>
            <person name="Pilsyk S."/>
            <person name="Malc E."/>
            <person name="Mieczkowski P."/>
            <person name="Kruszewska J.S."/>
            <person name="Biernat P."/>
            <person name="Pawlowska J."/>
        </authorList>
    </citation>
    <scope>NUCLEOTIDE SEQUENCE</scope>
    <source>
        <strain evidence="4">WA0000017839</strain>
    </source>
</reference>
<dbReference type="PROSITE" id="PS50110">
    <property type="entry name" value="RESPONSE_REGULATORY"/>
    <property type="match status" value="1"/>
</dbReference>
<dbReference type="InterPro" id="IPR050956">
    <property type="entry name" value="2C_system_His_kinase"/>
</dbReference>
<proteinExistence type="predicted"/>
<organism evidence="4 5">
    <name type="scientific">Mucor saturninus</name>
    <dbReference type="NCBI Taxonomy" id="64648"/>
    <lineage>
        <taxon>Eukaryota</taxon>
        <taxon>Fungi</taxon>
        <taxon>Fungi incertae sedis</taxon>
        <taxon>Mucoromycota</taxon>
        <taxon>Mucoromycotina</taxon>
        <taxon>Mucoromycetes</taxon>
        <taxon>Mucorales</taxon>
        <taxon>Mucorineae</taxon>
        <taxon>Mucoraceae</taxon>
        <taxon>Mucor</taxon>
    </lineage>
</organism>
<keyword evidence="1 2" id="KW-0597">Phosphoprotein</keyword>
<dbReference type="InterPro" id="IPR001789">
    <property type="entry name" value="Sig_transdc_resp-reg_receiver"/>
</dbReference>
<keyword evidence="5" id="KW-1185">Reference proteome</keyword>
<dbReference type="EMBL" id="JAEPRD010000133">
    <property type="protein sequence ID" value="KAG2197173.1"/>
    <property type="molecule type" value="Genomic_DNA"/>
</dbReference>
<evidence type="ECO:0000256" key="2">
    <source>
        <dbReference type="PROSITE-ProRule" id="PRU00169"/>
    </source>
</evidence>
<dbReference type="Gene3D" id="3.40.50.2300">
    <property type="match status" value="1"/>
</dbReference>
<dbReference type="SUPFAM" id="SSF52172">
    <property type="entry name" value="CheY-like"/>
    <property type="match status" value="1"/>
</dbReference>
<dbReference type="SMART" id="SM00448">
    <property type="entry name" value="REC"/>
    <property type="match status" value="1"/>
</dbReference>
<comment type="caution">
    <text evidence="4">The sequence shown here is derived from an EMBL/GenBank/DDBJ whole genome shotgun (WGS) entry which is preliminary data.</text>
</comment>
<feature type="domain" description="Response regulatory" evidence="3">
    <location>
        <begin position="16"/>
        <end position="132"/>
    </location>
</feature>
<protein>
    <recommendedName>
        <fullName evidence="3">Response regulatory domain-containing protein</fullName>
    </recommendedName>
</protein>
<dbReference type="Proteomes" id="UP000603453">
    <property type="component" value="Unassembled WGS sequence"/>
</dbReference>
<evidence type="ECO:0000313" key="4">
    <source>
        <dbReference type="EMBL" id="KAG2197173.1"/>
    </source>
</evidence>
<sequence>MSSNNSSLKKNHKGLHILIVDDNPINILILKKSLDRLLDTVHIKEASNGMEALQLLNEYVFDLILLDIDMPLLNGIDTTKCIRNQGQMIPIIAVTTNDSLESRDNYIKIGINDCLGKPVDLQLLEKALFLLL</sequence>
<accession>A0A8H7QSY2</accession>
<evidence type="ECO:0000256" key="1">
    <source>
        <dbReference type="ARBA" id="ARBA00022553"/>
    </source>
</evidence>
<evidence type="ECO:0000313" key="5">
    <source>
        <dbReference type="Proteomes" id="UP000603453"/>
    </source>
</evidence>
<dbReference type="PANTHER" id="PTHR43719:SF28">
    <property type="entry name" value="PEROXIDE STRESS-ACTIVATED HISTIDINE KINASE MAK1-RELATED"/>
    <property type="match status" value="1"/>
</dbReference>
<dbReference type="InterPro" id="IPR011006">
    <property type="entry name" value="CheY-like_superfamily"/>
</dbReference>